<feature type="signal peptide" evidence="2">
    <location>
        <begin position="1"/>
        <end position="19"/>
    </location>
</feature>
<feature type="compositionally biased region" description="Low complexity" evidence="1">
    <location>
        <begin position="30"/>
        <end position="39"/>
    </location>
</feature>
<sequence length="144" mass="15737">MSSAVFRVFLLLAVFVGIAEMCGNVQQAETTTISPSSTSDPNGRRKRRSVEGSSIAQVEFQTTLTSAGEEEFSKIESEISEEFEELLDRAHRQVANGVDGGSVLKYMFTEVDCGVVQLFAKAAKDFTSFITEGSIKCNYQTTNV</sequence>
<evidence type="ECO:0000256" key="2">
    <source>
        <dbReference type="SAM" id="SignalP"/>
    </source>
</evidence>
<evidence type="ECO:0000256" key="1">
    <source>
        <dbReference type="SAM" id="MobiDB-lite"/>
    </source>
</evidence>
<keyword evidence="4" id="KW-1185">Reference proteome</keyword>
<dbReference type="InParanoid" id="G0MEW9"/>
<dbReference type="OrthoDB" id="5843616at2759"/>
<feature type="chain" id="PRO_5003403389" evidence="2">
    <location>
        <begin position="20"/>
        <end position="144"/>
    </location>
</feature>
<accession>G0MEW9</accession>
<organism evidence="4">
    <name type="scientific">Caenorhabditis brenneri</name>
    <name type="common">Nematode worm</name>
    <dbReference type="NCBI Taxonomy" id="135651"/>
    <lineage>
        <taxon>Eukaryota</taxon>
        <taxon>Metazoa</taxon>
        <taxon>Ecdysozoa</taxon>
        <taxon>Nematoda</taxon>
        <taxon>Chromadorea</taxon>
        <taxon>Rhabditida</taxon>
        <taxon>Rhabditina</taxon>
        <taxon>Rhabditomorpha</taxon>
        <taxon>Rhabditoidea</taxon>
        <taxon>Rhabditidae</taxon>
        <taxon>Peloderinae</taxon>
        <taxon>Caenorhabditis</taxon>
    </lineage>
</organism>
<dbReference type="Pfam" id="PF17619">
    <property type="entry name" value="SCVP"/>
    <property type="match status" value="1"/>
</dbReference>
<dbReference type="AlphaFoldDB" id="G0MEW9"/>
<dbReference type="OMA" id="SVLKYMF"/>
<dbReference type="FunCoup" id="G0MEW9">
    <property type="interactions" value="1899"/>
</dbReference>
<evidence type="ECO:0000313" key="3">
    <source>
        <dbReference type="EMBL" id="EGT52290.1"/>
    </source>
</evidence>
<dbReference type="Proteomes" id="UP000008068">
    <property type="component" value="Unassembled WGS sequence"/>
</dbReference>
<dbReference type="eggNOG" id="ENOG502TI3E">
    <property type="taxonomic scope" value="Eukaryota"/>
</dbReference>
<reference evidence="4" key="1">
    <citation type="submission" date="2011-07" db="EMBL/GenBank/DDBJ databases">
        <authorList>
            <consortium name="Caenorhabditis brenneri Sequencing and Analysis Consortium"/>
            <person name="Wilson R.K."/>
        </authorList>
    </citation>
    <scope>NUCLEOTIDE SEQUENCE [LARGE SCALE GENOMIC DNA]</scope>
    <source>
        <strain evidence="4">PB2801</strain>
    </source>
</reference>
<evidence type="ECO:0000313" key="4">
    <source>
        <dbReference type="Proteomes" id="UP000008068"/>
    </source>
</evidence>
<name>G0MEW9_CAEBE</name>
<dbReference type="HOGENOM" id="CLU_127284_0_0_1"/>
<dbReference type="InterPro" id="IPR035126">
    <property type="entry name" value="SCVP"/>
</dbReference>
<keyword evidence="2" id="KW-0732">Signal</keyword>
<dbReference type="EMBL" id="GL379791">
    <property type="protein sequence ID" value="EGT52290.1"/>
    <property type="molecule type" value="Genomic_DNA"/>
</dbReference>
<proteinExistence type="predicted"/>
<feature type="region of interest" description="Disordered" evidence="1">
    <location>
        <begin position="28"/>
        <end position="54"/>
    </location>
</feature>
<gene>
    <name evidence="3" type="ORF">CAEBREN_06013</name>
</gene>
<protein>
    <submittedName>
        <fullName evidence="3">Uncharacterized protein</fullName>
    </submittedName>
</protein>